<dbReference type="Pfam" id="PF23409">
    <property type="entry name" value="Beta-prop_EML"/>
    <property type="match status" value="1"/>
</dbReference>
<dbReference type="GO" id="GO:0072686">
    <property type="term" value="C:mitotic spindle"/>
    <property type="evidence" value="ECO:0007669"/>
    <property type="project" value="TreeGrafter"/>
</dbReference>
<evidence type="ECO:0000259" key="4">
    <source>
        <dbReference type="Pfam" id="PF23409"/>
    </source>
</evidence>
<organism evidence="6 7">
    <name type="scientific">Pomacea canaliculata</name>
    <name type="common">Golden apple snail</name>
    <dbReference type="NCBI Taxonomy" id="400727"/>
    <lineage>
        <taxon>Eukaryota</taxon>
        <taxon>Metazoa</taxon>
        <taxon>Spiralia</taxon>
        <taxon>Lophotrochozoa</taxon>
        <taxon>Mollusca</taxon>
        <taxon>Gastropoda</taxon>
        <taxon>Caenogastropoda</taxon>
        <taxon>Architaenioglossa</taxon>
        <taxon>Ampullarioidea</taxon>
        <taxon>Ampullariidae</taxon>
        <taxon>Pomacea</taxon>
    </lineage>
</organism>
<dbReference type="InterPro" id="IPR001680">
    <property type="entry name" value="WD40_rpt"/>
</dbReference>
<name>A0A2T7PS68_POMCA</name>
<dbReference type="InterPro" id="IPR055439">
    <property type="entry name" value="Beta-prop_EML_1st"/>
</dbReference>
<dbReference type="InterPro" id="IPR050630">
    <property type="entry name" value="WD_repeat_EMAP"/>
</dbReference>
<dbReference type="PANTHER" id="PTHR13720:SF58">
    <property type="entry name" value="HELP DOMAIN-CONTAINING PROTEIN"/>
    <property type="match status" value="1"/>
</dbReference>
<dbReference type="Pfam" id="PF23414">
    <property type="entry name" value="Beta-prop_EML_2"/>
    <property type="match status" value="1"/>
</dbReference>
<dbReference type="GO" id="GO:0008017">
    <property type="term" value="F:microtubule binding"/>
    <property type="evidence" value="ECO:0007669"/>
    <property type="project" value="TreeGrafter"/>
</dbReference>
<dbReference type="Pfam" id="PF03451">
    <property type="entry name" value="HELP"/>
    <property type="match status" value="1"/>
</dbReference>
<keyword evidence="2" id="KW-0677">Repeat</keyword>
<dbReference type="InterPro" id="IPR015943">
    <property type="entry name" value="WD40/YVTN_repeat-like_dom_sf"/>
</dbReference>
<dbReference type="SMART" id="SM00320">
    <property type="entry name" value="WD40"/>
    <property type="match status" value="10"/>
</dbReference>
<evidence type="ECO:0000256" key="3">
    <source>
        <dbReference type="PROSITE-ProRule" id="PRU00221"/>
    </source>
</evidence>
<accession>A0A2T7PS68</accession>
<dbReference type="PROSITE" id="PS50082">
    <property type="entry name" value="WD_REPEATS_2"/>
    <property type="match status" value="1"/>
</dbReference>
<evidence type="ECO:0000313" key="7">
    <source>
        <dbReference type="Proteomes" id="UP000245119"/>
    </source>
</evidence>
<evidence type="ECO:0000256" key="2">
    <source>
        <dbReference type="ARBA" id="ARBA00022737"/>
    </source>
</evidence>
<dbReference type="InterPro" id="IPR055442">
    <property type="entry name" value="Beta-prop_EML-like_2nd"/>
</dbReference>
<sequence>MPAATKPPPLSQKHLKALDIPVDPPNERLQLEWVYGCRGNDCRRNVHVLASGELTYFLSNIVIMLDCTNHVQRHYKEHSEDVKCMAVHKDGVTVATGQFASINRPENKAHIRLWRSDLLLTVHVLGADVFSKAVMCVAFSPHAVSCCGTPSHPLVITYIPATLSLIVVSQMSQINEMCDMDFNPKHENILVTCGKEHLAWWRVFPDAQRLSVSALPDYETFSIRLQKSLRAKYIVCLSHTDKGDLITGDSNGTVYIWADGGNKITNFIKHGHDGPVLSLLFCRQHLLTGGRDGQLRSWAWSKNMNHANNLMMPACEGGLRYMMVHEDSLVISTTMNSLLSVKMAPRGCPLDKATFDQTPVTQGHFDDVYGVAVIPSSVLKADVLTAGVDGVLCKFSSELRRPVWKLYLKGMEFLCVDCSSTGEHMALGTKDGHVVVLRLQVSDMTVVEVINQKVTADRLDCIKLSPDGKWLAAGSHDTAIYLFRLTSHDDGDVSWEMYSKLKGHGGRVTALDWSHENKNGSFLLRSCSSFSGEQKMWNTLTSIEIPLNDVDLDSFTWATNTCSVDHLLTGVVRSFQGSAPHITAVDVNPSQTLVAVGNNQGSLCLYRYPCVRTGIFCHTYRCHHVVAAVRFSPSGSSILTLGGQDSTLLQWKIV</sequence>
<proteinExistence type="predicted"/>
<dbReference type="SUPFAM" id="SSF50978">
    <property type="entry name" value="WD40 repeat-like"/>
    <property type="match status" value="3"/>
</dbReference>
<dbReference type="OrthoDB" id="47802at2759"/>
<dbReference type="AlphaFoldDB" id="A0A2T7PS68"/>
<gene>
    <name evidence="6" type="ORF">C0Q70_03204</name>
</gene>
<dbReference type="Gene3D" id="2.130.10.10">
    <property type="entry name" value="YVTN repeat-like/Quinoprotein amine dehydrogenase"/>
    <property type="match status" value="2"/>
</dbReference>
<feature type="domain" description="EML-like second beta-propeller" evidence="5">
    <location>
        <begin position="368"/>
        <end position="653"/>
    </location>
</feature>
<evidence type="ECO:0000259" key="5">
    <source>
        <dbReference type="Pfam" id="PF23414"/>
    </source>
</evidence>
<feature type="repeat" description="WD" evidence="3">
    <location>
        <begin position="269"/>
        <end position="298"/>
    </location>
</feature>
<keyword evidence="1 3" id="KW-0853">WD repeat</keyword>
<reference evidence="6 7" key="1">
    <citation type="submission" date="2018-04" db="EMBL/GenBank/DDBJ databases">
        <title>The genome of golden apple snail Pomacea canaliculata provides insight into stress tolerance and invasive adaptation.</title>
        <authorList>
            <person name="Liu C."/>
            <person name="Liu B."/>
            <person name="Ren Y."/>
            <person name="Zhang Y."/>
            <person name="Wang H."/>
            <person name="Li S."/>
            <person name="Jiang F."/>
            <person name="Yin L."/>
            <person name="Zhang G."/>
            <person name="Qian W."/>
            <person name="Fan W."/>
        </authorList>
    </citation>
    <scope>NUCLEOTIDE SEQUENCE [LARGE SCALE GENOMIC DNA]</scope>
    <source>
        <strain evidence="6">SZHN2017</strain>
        <tissue evidence="6">Muscle</tissue>
    </source>
</reference>
<protein>
    <submittedName>
        <fullName evidence="6">Uncharacterized protein</fullName>
    </submittedName>
</protein>
<dbReference type="Proteomes" id="UP000245119">
    <property type="component" value="Linkage Group LG2"/>
</dbReference>
<dbReference type="GO" id="GO:0000226">
    <property type="term" value="P:microtubule cytoskeleton organization"/>
    <property type="evidence" value="ECO:0007669"/>
    <property type="project" value="TreeGrafter"/>
</dbReference>
<dbReference type="InterPro" id="IPR005108">
    <property type="entry name" value="HELP"/>
</dbReference>
<feature type="domain" description="EML-like first beta-propeller" evidence="4">
    <location>
        <begin position="72"/>
        <end position="340"/>
    </location>
</feature>
<evidence type="ECO:0000256" key="1">
    <source>
        <dbReference type="ARBA" id="ARBA00022574"/>
    </source>
</evidence>
<evidence type="ECO:0000313" key="6">
    <source>
        <dbReference type="EMBL" id="PVD36227.1"/>
    </source>
</evidence>
<dbReference type="STRING" id="400727.A0A2T7PS68"/>
<keyword evidence="7" id="KW-1185">Reference proteome</keyword>
<dbReference type="PANTHER" id="PTHR13720">
    <property type="entry name" value="WD-40 REPEAT PROTEIN"/>
    <property type="match status" value="1"/>
</dbReference>
<dbReference type="EMBL" id="PZQS01000002">
    <property type="protein sequence ID" value="PVD36227.1"/>
    <property type="molecule type" value="Genomic_DNA"/>
</dbReference>
<comment type="caution">
    <text evidence="6">The sequence shown here is derived from an EMBL/GenBank/DDBJ whole genome shotgun (WGS) entry which is preliminary data.</text>
</comment>
<dbReference type="InterPro" id="IPR036322">
    <property type="entry name" value="WD40_repeat_dom_sf"/>
</dbReference>